<dbReference type="InterPro" id="IPR052536">
    <property type="entry name" value="ABC-4_Integral_Memb_Prot"/>
</dbReference>
<evidence type="ECO:0000256" key="4">
    <source>
        <dbReference type="ARBA" id="ARBA00022989"/>
    </source>
</evidence>
<evidence type="ECO:0000256" key="1">
    <source>
        <dbReference type="ARBA" id="ARBA00004651"/>
    </source>
</evidence>
<evidence type="ECO:0000256" key="5">
    <source>
        <dbReference type="ARBA" id="ARBA00023136"/>
    </source>
</evidence>
<accession>A0A2U2EDJ9</accession>
<dbReference type="PANTHER" id="PTHR46795">
    <property type="entry name" value="ABC TRANSPORTER PERMEASE-RELATED-RELATED"/>
    <property type="match status" value="1"/>
</dbReference>
<dbReference type="Pfam" id="PF02687">
    <property type="entry name" value="FtsX"/>
    <property type="match status" value="1"/>
</dbReference>
<feature type="transmembrane region" description="Helical" evidence="6">
    <location>
        <begin position="167"/>
        <end position="188"/>
    </location>
</feature>
<dbReference type="InterPro" id="IPR027022">
    <property type="entry name" value="ABC_permease_BceB-typ"/>
</dbReference>
<dbReference type="GO" id="GO:0005886">
    <property type="term" value="C:plasma membrane"/>
    <property type="evidence" value="ECO:0007669"/>
    <property type="project" value="UniProtKB-SubCell"/>
</dbReference>
<evidence type="ECO:0000256" key="2">
    <source>
        <dbReference type="ARBA" id="ARBA00022475"/>
    </source>
</evidence>
<evidence type="ECO:0000313" key="9">
    <source>
        <dbReference type="Proteomes" id="UP000245905"/>
    </source>
</evidence>
<comment type="similarity">
    <text evidence="6">Belongs to the ABC-4 integral membrane protein family.</text>
</comment>
<feature type="transmembrane region" description="Helical" evidence="6">
    <location>
        <begin position="511"/>
        <end position="534"/>
    </location>
</feature>
<sequence>MADIIVTSSKKEIIEENMLSLNGLTYRNVKENIAREPVYFFTMILIEMLMLAFNSMLFSKDVQEICQEGFIMDVLIGFVTIFIIAVMVWLIYYMMRQSFKYRSKEISLYMLFGLKQKEIYRNYAKETMLMATLAFVIGAAAGEMLKHFVMAIFYRMFRLDYVIEMNFYYQAIILTALIYFFCYIAALAKIRKKFLRLTINELSQLERTNEKNKASKANRTRKWLLSGNRLFIWRSVESEIKSIKKIIFFVSFLLMISIVGSSVAMMYTDYENNQIDAEYPYDVMVYHENPDLNFNKEKEILDSSSGIKQSHEYNIYQNQSSYMNNWLYCNLYFFGDRLKDKNGEFDESKLEKEDDYDVYYTYDTYMKLSDYNALLKMLGKEQISLKKDEYVLQIKQRLEPELSDTILNRVITCGNEKLHCKNISTVDFEQNGHNGADYVFVIPDEAAQNMTPYYSVLTAMTRKPVTEDITDRFDDDSGNFRYGSNHSILYTSPVLAKKEVEISLKSTVTAVLFPFAYVSLIFLCVAISLLAAHLMSTTKTNKKRYDLLMKMGMTKKEIDIIIHRQLAINYLIPLVISLIPGWIISIKMSTQFILDTGLHTSYVRYILLSLLWILTVYIIYFIMTDVFFRRNIHYGRER</sequence>
<feature type="transmembrane region" description="Helical" evidence="6">
    <location>
        <begin position="566"/>
        <end position="585"/>
    </location>
</feature>
<protein>
    <recommendedName>
        <fullName evidence="7">ABC3 transporter permease C-terminal domain-containing protein</fullName>
    </recommendedName>
</protein>
<reference evidence="8 9" key="1">
    <citation type="submission" date="2014-09" db="EMBL/GenBank/DDBJ databases">
        <title>Butyrate-producing bacteria isolated from human gut.</title>
        <authorList>
            <person name="Zhang Q."/>
            <person name="Zhao L."/>
        </authorList>
    </citation>
    <scope>NUCLEOTIDE SEQUENCE [LARGE SCALE GENOMIC DNA]</scope>
    <source>
        <strain evidence="8 9">R22</strain>
    </source>
</reference>
<dbReference type="Proteomes" id="UP000245905">
    <property type="component" value="Unassembled WGS sequence"/>
</dbReference>
<dbReference type="EMBL" id="JRFS01000042">
    <property type="protein sequence ID" value="PWE82571.1"/>
    <property type="molecule type" value="Genomic_DNA"/>
</dbReference>
<keyword evidence="3 6" id="KW-0812">Transmembrane</keyword>
<feature type="transmembrane region" description="Helical" evidence="6">
    <location>
        <begin position="246"/>
        <end position="267"/>
    </location>
</feature>
<gene>
    <name evidence="8" type="ORF">LD38_15030</name>
</gene>
<organism evidence="8 9">
    <name type="scientific">Agathobacter rectalis</name>
    <dbReference type="NCBI Taxonomy" id="39491"/>
    <lineage>
        <taxon>Bacteria</taxon>
        <taxon>Bacillati</taxon>
        <taxon>Bacillota</taxon>
        <taxon>Clostridia</taxon>
        <taxon>Lachnospirales</taxon>
        <taxon>Lachnospiraceae</taxon>
        <taxon>Agathobacter</taxon>
    </lineage>
</organism>
<feature type="transmembrane region" description="Helical" evidence="6">
    <location>
        <begin position="605"/>
        <end position="628"/>
    </location>
</feature>
<feature type="transmembrane region" description="Helical" evidence="6">
    <location>
        <begin position="129"/>
        <end position="155"/>
    </location>
</feature>
<comment type="caution">
    <text evidence="8">The sequence shown here is derived from an EMBL/GenBank/DDBJ whole genome shotgun (WGS) entry which is preliminary data.</text>
</comment>
<dbReference type="InterPro" id="IPR003838">
    <property type="entry name" value="ABC3_permease_C"/>
</dbReference>
<keyword evidence="5 6" id="KW-0472">Membrane</keyword>
<feature type="transmembrane region" description="Helical" evidence="6">
    <location>
        <begin position="70"/>
        <end position="94"/>
    </location>
</feature>
<evidence type="ECO:0000256" key="6">
    <source>
        <dbReference type="PIRNR" id="PIRNR018968"/>
    </source>
</evidence>
<dbReference type="PANTHER" id="PTHR46795:SF3">
    <property type="entry name" value="ABC TRANSPORTER PERMEASE"/>
    <property type="match status" value="1"/>
</dbReference>
<keyword evidence="2 6" id="KW-1003">Cell membrane</keyword>
<comment type="caution">
    <text evidence="6">Lacks conserved residue(s) required for the propagation of feature annotation.</text>
</comment>
<feature type="domain" description="ABC3 transporter permease C-terminal" evidence="7">
    <location>
        <begin position="78"/>
        <end position="193"/>
    </location>
</feature>
<name>A0A2U2EDJ9_9FIRM</name>
<dbReference type="PIRSF" id="PIRSF018968">
    <property type="entry name" value="ABC_permease_BceB"/>
    <property type="match status" value="1"/>
</dbReference>
<comment type="subcellular location">
    <subcellularLocation>
        <location evidence="1 6">Cell membrane</location>
        <topology evidence="1 6">Multi-pass membrane protein</topology>
    </subcellularLocation>
</comment>
<dbReference type="AlphaFoldDB" id="A0A2U2EDJ9"/>
<keyword evidence="4 6" id="KW-1133">Transmembrane helix</keyword>
<evidence type="ECO:0000259" key="7">
    <source>
        <dbReference type="Pfam" id="PF02687"/>
    </source>
</evidence>
<dbReference type="GO" id="GO:0055085">
    <property type="term" value="P:transmembrane transport"/>
    <property type="evidence" value="ECO:0007669"/>
    <property type="project" value="UniProtKB-UniRule"/>
</dbReference>
<feature type="transmembrane region" description="Helical" evidence="6">
    <location>
        <begin position="38"/>
        <end position="58"/>
    </location>
</feature>
<evidence type="ECO:0000256" key="3">
    <source>
        <dbReference type="ARBA" id="ARBA00022692"/>
    </source>
</evidence>
<evidence type="ECO:0000313" key="8">
    <source>
        <dbReference type="EMBL" id="PWE82571.1"/>
    </source>
</evidence>
<proteinExistence type="inferred from homology"/>
<keyword evidence="6" id="KW-0813">Transport</keyword>